<dbReference type="EMBL" id="JAZIBG010000028">
    <property type="protein sequence ID" value="MEF7615129.1"/>
    <property type="molecule type" value="Genomic_DNA"/>
</dbReference>
<proteinExistence type="inferred from homology"/>
<dbReference type="GO" id="GO:0016787">
    <property type="term" value="F:hydrolase activity"/>
    <property type="evidence" value="ECO:0007669"/>
    <property type="project" value="UniProtKB-KW"/>
</dbReference>
<evidence type="ECO:0000313" key="8">
    <source>
        <dbReference type="Proteomes" id="UP001336250"/>
    </source>
</evidence>
<sequence length="316" mass="33451">MKKAIKRSVAMVALAAAMVAHAGAPQVGTQAPGWYRMMLGDFEVTALSDGTVDLDVKQLLTNVKPREVDALLKRSFTANPVRTSVNGYLVNTGDKLVLIDTGAAGLFGPTLGKLVENLKASGYQPEQVDAVVITHLHPDHVGGVMANGQAVFPNATLHVDQRDAGYWLSAEQLAKAPEAAKGFFQGAMASAKPYADAGKLKTFDGNTTLVPGVRALAAYGHTPGHSVYAVESKGQKLLLWGDLMHVSAVQFAKPVVTIQFDVDSKSASVQRRNAYTDAAKGGYLVAAAHLPFPGIGRLRAEGAGYRFVPIDYAPVK</sequence>
<dbReference type="SUPFAM" id="SSF56281">
    <property type="entry name" value="Metallo-hydrolase/oxidoreductase"/>
    <property type="match status" value="1"/>
</dbReference>
<dbReference type="PANTHER" id="PTHR42978:SF6">
    <property type="entry name" value="QUORUM-QUENCHING LACTONASE YTNP-RELATED"/>
    <property type="match status" value="1"/>
</dbReference>
<gene>
    <name evidence="7" type="ORF">V4F39_14505</name>
</gene>
<name>A0AAW9Q763_9BURK</name>
<keyword evidence="8" id="KW-1185">Reference proteome</keyword>
<feature type="signal peptide" evidence="5">
    <location>
        <begin position="1"/>
        <end position="22"/>
    </location>
</feature>
<organism evidence="7 8">
    <name type="scientific">Aquincola agrisoli</name>
    <dbReference type="NCBI Taxonomy" id="3119538"/>
    <lineage>
        <taxon>Bacteria</taxon>
        <taxon>Pseudomonadati</taxon>
        <taxon>Pseudomonadota</taxon>
        <taxon>Betaproteobacteria</taxon>
        <taxon>Burkholderiales</taxon>
        <taxon>Sphaerotilaceae</taxon>
        <taxon>Aquincola</taxon>
    </lineage>
</organism>
<keyword evidence="3" id="KW-0378">Hydrolase</keyword>
<feature type="domain" description="Metallo-beta-lactamase" evidence="6">
    <location>
        <begin position="84"/>
        <end position="289"/>
    </location>
</feature>
<dbReference type="Pfam" id="PF00753">
    <property type="entry name" value="Lactamase_B"/>
    <property type="match status" value="1"/>
</dbReference>
<evidence type="ECO:0000256" key="5">
    <source>
        <dbReference type="SAM" id="SignalP"/>
    </source>
</evidence>
<evidence type="ECO:0000313" key="7">
    <source>
        <dbReference type="EMBL" id="MEF7615129.1"/>
    </source>
</evidence>
<evidence type="ECO:0000256" key="2">
    <source>
        <dbReference type="ARBA" id="ARBA00022723"/>
    </source>
</evidence>
<accession>A0AAW9Q763</accession>
<dbReference type="RefSeq" id="WP_332290245.1">
    <property type="nucleotide sequence ID" value="NZ_JAZIBG010000028.1"/>
</dbReference>
<keyword evidence="2" id="KW-0479">Metal-binding</keyword>
<reference evidence="7 8" key="1">
    <citation type="submission" date="2024-02" db="EMBL/GenBank/DDBJ databases">
        <title>Genome sequence of Aquincola sp. MAHUQ-54.</title>
        <authorList>
            <person name="Huq M.A."/>
        </authorList>
    </citation>
    <scope>NUCLEOTIDE SEQUENCE [LARGE SCALE GENOMIC DNA]</scope>
    <source>
        <strain evidence="7 8">MAHUQ-54</strain>
    </source>
</reference>
<dbReference type="Proteomes" id="UP001336250">
    <property type="component" value="Unassembled WGS sequence"/>
</dbReference>
<evidence type="ECO:0000256" key="3">
    <source>
        <dbReference type="ARBA" id="ARBA00022801"/>
    </source>
</evidence>
<comment type="similarity">
    <text evidence="1">Belongs to the metallo-beta-lactamase superfamily.</text>
</comment>
<dbReference type="AlphaFoldDB" id="A0AAW9Q763"/>
<dbReference type="InterPro" id="IPR001279">
    <property type="entry name" value="Metallo-B-lactamas"/>
</dbReference>
<dbReference type="SMART" id="SM00849">
    <property type="entry name" value="Lactamase_B"/>
    <property type="match status" value="1"/>
</dbReference>
<evidence type="ECO:0000256" key="4">
    <source>
        <dbReference type="ARBA" id="ARBA00022833"/>
    </source>
</evidence>
<keyword evidence="5" id="KW-0732">Signal</keyword>
<dbReference type="InterPro" id="IPR051013">
    <property type="entry name" value="MBL_superfamily_lactonases"/>
</dbReference>
<dbReference type="PANTHER" id="PTHR42978">
    <property type="entry name" value="QUORUM-QUENCHING LACTONASE YTNP-RELATED-RELATED"/>
    <property type="match status" value="1"/>
</dbReference>
<evidence type="ECO:0000256" key="1">
    <source>
        <dbReference type="ARBA" id="ARBA00007749"/>
    </source>
</evidence>
<keyword evidence="4" id="KW-0862">Zinc</keyword>
<evidence type="ECO:0000259" key="6">
    <source>
        <dbReference type="SMART" id="SM00849"/>
    </source>
</evidence>
<comment type="caution">
    <text evidence="7">The sequence shown here is derived from an EMBL/GenBank/DDBJ whole genome shotgun (WGS) entry which is preliminary data.</text>
</comment>
<feature type="chain" id="PRO_5043376157" evidence="5">
    <location>
        <begin position="23"/>
        <end position="316"/>
    </location>
</feature>
<dbReference type="CDD" id="cd07720">
    <property type="entry name" value="OPHC2-like_MBL-fold"/>
    <property type="match status" value="1"/>
</dbReference>
<dbReference type="InterPro" id="IPR036866">
    <property type="entry name" value="RibonucZ/Hydroxyglut_hydro"/>
</dbReference>
<dbReference type="Gene3D" id="3.60.15.10">
    <property type="entry name" value="Ribonuclease Z/Hydroxyacylglutathione hydrolase-like"/>
    <property type="match status" value="1"/>
</dbReference>
<dbReference type="GO" id="GO:0046872">
    <property type="term" value="F:metal ion binding"/>
    <property type="evidence" value="ECO:0007669"/>
    <property type="project" value="UniProtKB-KW"/>
</dbReference>
<protein>
    <submittedName>
        <fullName evidence="7">MBL fold metallo-hydrolase</fullName>
    </submittedName>
</protein>